<dbReference type="GO" id="GO:0016757">
    <property type="term" value="F:glycosyltransferase activity"/>
    <property type="evidence" value="ECO:0007669"/>
    <property type="project" value="InterPro"/>
</dbReference>
<proteinExistence type="predicted"/>
<dbReference type="Gene3D" id="3.40.50.2000">
    <property type="entry name" value="Glycogen Phosphorylase B"/>
    <property type="match status" value="2"/>
</dbReference>
<dbReference type="EMBL" id="PYMJ01000004">
    <property type="protein sequence ID" value="PSU50265.1"/>
    <property type="molecule type" value="Genomic_DNA"/>
</dbReference>
<dbReference type="PANTHER" id="PTHR45947:SF15">
    <property type="entry name" value="TEICHURONIC ACID BIOSYNTHESIS GLYCOSYLTRANSFERASE TUAC-RELATED"/>
    <property type="match status" value="1"/>
</dbReference>
<dbReference type="PANTHER" id="PTHR45947">
    <property type="entry name" value="SULFOQUINOVOSYL TRANSFERASE SQD2"/>
    <property type="match status" value="1"/>
</dbReference>
<dbReference type="InterPro" id="IPR028098">
    <property type="entry name" value="Glyco_trans_4-like_N"/>
</dbReference>
<evidence type="ECO:0000259" key="1">
    <source>
        <dbReference type="Pfam" id="PF00534"/>
    </source>
</evidence>
<dbReference type="Pfam" id="PF13439">
    <property type="entry name" value="Glyco_transf_4"/>
    <property type="match status" value="1"/>
</dbReference>
<dbReference type="OrthoDB" id="9772485at2"/>
<evidence type="ECO:0000259" key="2">
    <source>
        <dbReference type="Pfam" id="PF13439"/>
    </source>
</evidence>
<organism evidence="3 4">
    <name type="scientific">Photobacterium frigidiphilum</name>
    <dbReference type="NCBI Taxonomy" id="264736"/>
    <lineage>
        <taxon>Bacteria</taxon>
        <taxon>Pseudomonadati</taxon>
        <taxon>Pseudomonadota</taxon>
        <taxon>Gammaproteobacteria</taxon>
        <taxon>Vibrionales</taxon>
        <taxon>Vibrionaceae</taxon>
        <taxon>Photobacterium</taxon>
    </lineage>
</organism>
<dbReference type="RefSeq" id="WP_107241876.1">
    <property type="nucleotide sequence ID" value="NZ_PYMJ01000004.1"/>
</dbReference>
<feature type="domain" description="Glycosyl transferase family 1" evidence="1">
    <location>
        <begin position="191"/>
        <end position="358"/>
    </location>
</feature>
<sequence>MKKVAFITPTFPVLSETFIRTEVDAINACGHDVCVMTFEKNKTDDAFNYTIYKIGDFFNFNLLKKLKPRRVIDCLKFIYSQQSMPKLSLFWHSFKMASQMAKHNVQHIHAHFAQHTCSHGIASAKLMGISCSFVAHGHDVYEFPFDLDLKIKHSDFVVAVCNDMRNDFNKTADGNIKLLHCGVKTQLFKPHTKQDQETIKLIFIGRLVEQKGVKYLLDALKPLCGHYPMTLDIIGTGELLKPLKEQVAQLGLAPYVRFLGSKQPSWIQENLPFYDCLVAPFCFSHSGCVDTGPVVLKEAMAVGIPVITSNIMGCKEIVAPNTGYLVEQKNALELTDAIKTFVTLPIERRKEMGISARKNVVLNFDALKQAKVLSNWIETHTVKQ</sequence>
<dbReference type="Pfam" id="PF00534">
    <property type="entry name" value="Glycos_transf_1"/>
    <property type="match status" value="1"/>
</dbReference>
<dbReference type="SUPFAM" id="SSF53756">
    <property type="entry name" value="UDP-Glycosyltransferase/glycogen phosphorylase"/>
    <property type="match status" value="1"/>
</dbReference>
<keyword evidence="3" id="KW-0808">Transferase</keyword>
<evidence type="ECO:0000313" key="3">
    <source>
        <dbReference type="EMBL" id="PSU50265.1"/>
    </source>
</evidence>
<accession>A0A2T3JML3</accession>
<dbReference type="InterPro" id="IPR001296">
    <property type="entry name" value="Glyco_trans_1"/>
</dbReference>
<name>A0A2T3JML3_9GAMM</name>
<protein>
    <submittedName>
        <fullName evidence="3">Colanic acid biosynthesis glycosyltransferase WcaL</fullName>
    </submittedName>
</protein>
<dbReference type="CDD" id="cd03801">
    <property type="entry name" value="GT4_PimA-like"/>
    <property type="match status" value="1"/>
</dbReference>
<evidence type="ECO:0000313" key="4">
    <source>
        <dbReference type="Proteomes" id="UP000240987"/>
    </source>
</evidence>
<comment type="caution">
    <text evidence="3">The sequence shown here is derived from an EMBL/GenBank/DDBJ whole genome shotgun (WGS) entry which is preliminary data.</text>
</comment>
<gene>
    <name evidence="3" type="ORF">C9J12_05910</name>
</gene>
<dbReference type="Proteomes" id="UP000240987">
    <property type="component" value="Unassembled WGS sequence"/>
</dbReference>
<keyword evidence="4" id="KW-1185">Reference proteome</keyword>
<dbReference type="InterPro" id="IPR050194">
    <property type="entry name" value="Glycosyltransferase_grp1"/>
</dbReference>
<reference evidence="3 4" key="1">
    <citation type="submission" date="2018-01" db="EMBL/GenBank/DDBJ databases">
        <title>Whole genome sequencing of Histamine producing bacteria.</title>
        <authorList>
            <person name="Butler K."/>
        </authorList>
    </citation>
    <scope>NUCLEOTIDE SEQUENCE [LARGE SCALE GENOMIC DNA]</scope>
    <source>
        <strain evidence="3 4">JCM 12947</strain>
    </source>
</reference>
<feature type="domain" description="Glycosyltransferase subfamily 4-like N-terminal" evidence="2">
    <location>
        <begin position="16"/>
        <end position="186"/>
    </location>
</feature>
<dbReference type="AlphaFoldDB" id="A0A2T3JML3"/>